<organism evidence="2 3">
    <name type="scientific">Streptomyces violarus</name>
    <dbReference type="NCBI Taxonomy" id="67380"/>
    <lineage>
        <taxon>Bacteria</taxon>
        <taxon>Bacillati</taxon>
        <taxon>Actinomycetota</taxon>
        <taxon>Actinomycetes</taxon>
        <taxon>Kitasatosporales</taxon>
        <taxon>Streptomycetaceae</taxon>
        <taxon>Streptomyces</taxon>
    </lineage>
</organism>
<comment type="caution">
    <text evidence="2">The sequence shown here is derived from an EMBL/GenBank/DDBJ whole genome shotgun (WGS) entry which is preliminary data.</text>
</comment>
<dbReference type="SUPFAM" id="SSF143422">
    <property type="entry name" value="Transposase IS200-like"/>
    <property type="match status" value="1"/>
</dbReference>
<dbReference type="AlphaFoldDB" id="A0A7W4ZR33"/>
<protein>
    <submittedName>
        <fullName evidence="2">Putative transposase</fullName>
    </submittedName>
</protein>
<dbReference type="SMART" id="SM01321">
    <property type="entry name" value="Y1_Tnp"/>
    <property type="match status" value="1"/>
</dbReference>
<dbReference type="PANTHER" id="PTHR33360">
    <property type="entry name" value="TRANSPOSASE FOR INSERTION SEQUENCE ELEMENT IS200"/>
    <property type="match status" value="1"/>
</dbReference>
<keyword evidence="3" id="KW-1185">Reference proteome</keyword>
<name>A0A7W4ZR33_9ACTN</name>
<dbReference type="NCBIfam" id="NF033573">
    <property type="entry name" value="transpos_IS200"/>
    <property type="match status" value="1"/>
</dbReference>
<evidence type="ECO:0000313" key="2">
    <source>
        <dbReference type="EMBL" id="MBB3077135.1"/>
    </source>
</evidence>
<dbReference type="InterPro" id="IPR002686">
    <property type="entry name" value="Transposase_17"/>
</dbReference>
<proteinExistence type="predicted"/>
<evidence type="ECO:0000313" key="3">
    <source>
        <dbReference type="Proteomes" id="UP000572907"/>
    </source>
</evidence>
<sequence>MVFVTKYRRKALTDAMLIRTEEIMREVCTDFEAELKQFNGEQDHVHLLVHYPPKVQLSKLVNSLKGVSSRRLRQEYDSHVRRYLWGGHFWSGSYFAGSCGGAPLSVVKQYIENQQRPV</sequence>
<dbReference type="InterPro" id="IPR036515">
    <property type="entry name" value="Transposase_17_sf"/>
</dbReference>
<gene>
    <name evidence="2" type="ORF">FHS41_003623</name>
</gene>
<feature type="domain" description="Transposase IS200-like" evidence="1">
    <location>
        <begin position="2"/>
        <end position="114"/>
    </location>
</feature>
<dbReference type="GO" id="GO:0006313">
    <property type="term" value="P:DNA transposition"/>
    <property type="evidence" value="ECO:0007669"/>
    <property type="project" value="InterPro"/>
</dbReference>
<dbReference type="Pfam" id="PF01797">
    <property type="entry name" value="Y1_Tnp"/>
    <property type="match status" value="1"/>
</dbReference>
<reference evidence="2 3" key="1">
    <citation type="submission" date="2020-08" db="EMBL/GenBank/DDBJ databases">
        <title>Genomic Encyclopedia of Type Strains, Phase III (KMG-III): the genomes of soil and plant-associated and newly described type strains.</title>
        <authorList>
            <person name="Whitman W."/>
        </authorList>
    </citation>
    <scope>NUCLEOTIDE SEQUENCE [LARGE SCALE GENOMIC DNA]</scope>
    <source>
        <strain evidence="2 3">CECT 3237</strain>
    </source>
</reference>
<dbReference type="GO" id="GO:0004803">
    <property type="term" value="F:transposase activity"/>
    <property type="evidence" value="ECO:0007669"/>
    <property type="project" value="InterPro"/>
</dbReference>
<dbReference type="GO" id="GO:0003677">
    <property type="term" value="F:DNA binding"/>
    <property type="evidence" value="ECO:0007669"/>
    <property type="project" value="InterPro"/>
</dbReference>
<dbReference type="PANTHER" id="PTHR33360:SF2">
    <property type="entry name" value="TRANSPOSASE FOR INSERTION SEQUENCE ELEMENT IS200"/>
    <property type="match status" value="1"/>
</dbReference>
<dbReference type="EMBL" id="JACHXE010000003">
    <property type="protein sequence ID" value="MBB3077135.1"/>
    <property type="molecule type" value="Genomic_DNA"/>
</dbReference>
<accession>A0A7W4ZR33</accession>
<dbReference type="Proteomes" id="UP000572907">
    <property type="component" value="Unassembled WGS sequence"/>
</dbReference>
<evidence type="ECO:0000259" key="1">
    <source>
        <dbReference type="SMART" id="SM01321"/>
    </source>
</evidence>
<dbReference type="Gene3D" id="3.30.70.1290">
    <property type="entry name" value="Transposase IS200-like"/>
    <property type="match status" value="1"/>
</dbReference>